<dbReference type="PANTHER" id="PTHR43267:SF1">
    <property type="entry name" value="TRNA THREONYLCARBAMOYLADENOSINE DEHYDRATASE"/>
    <property type="match status" value="1"/>
</dbReference>
<dbReference type="EMBL" id="CYYA01000004">
    <property type="protein sequence ID" value="CUM87154.1"/>
    <property type="molecule type" value="Genomic_DNA"/>
</dbReference>
<proteinExistence type="predicted"/>
<dbReference type="Gene3D" id="3.40.50.720">
    <property type="entry name" value="NAD(P)-binding Rossmann-like Domain"/>
    <property type="match status" value="1"/>
</dbReference>
<dbReference type="Pfam" id="PF00899">
    <property type="entry name" value="ThiF"/>
    <property type="match status" value="1"/>
</dbReference>
<dbReference type="InterPro" id="IPR000594">
    <property type="entry name" value="ThiF_NAD_FAD-bd"/>
</dbReference>
<keyword evidence="2" id="KW-0808">Transferase</keyword>
<reference evidence="2 3" key="1">
    <citation type="submission" date="2015-09" db="EMBL/GenBank/DDBJ databases">
        <authorList>
            <consortium name="Pathogen Informatics"/>
        </authorList>
    </citation>
    <scope>NUCLEOTIDE SEQUENCE [LARGE SCALE GENOMIC DNA]</scope>
    <source>
        <strain evidence="2 3">2789STDY5608891</strain>
    </source>
</reference>
<sequence>MEENTSLHTECAHKPRPAVLNQFSRTELLLGEDNMQRLFNARVAVFGIGGVGGYTVEALARVGVGTLDLIDDDRICMTNLNRQIFATRKTIGKYKVDVAKERILEINPKAVVNTYKTFYMPDTADQFDFSQYDYVVDAIDTVTGKLMLVEQAKAAGVPIISSMGAGNKMDASAFEVADIYETSVCPLAKVMRRELKKRGIDHLKVVYSKEKPMTPIEDSENSCKNNCVCPPGTERKCTVRRQIPGSLAFVPSVVGLIIAGEITKDLTELPQ</sequence>
<dbReference type="GO" id="GO:0061503">
    <property type="term" value="F:tRNA threonylcarbamoyladenosine dehydratase"/>
    <property type="evidence" value="ECO:0007669"/>
    <property type="project" value="TreeGrafter"/>
</dbReference>
<evidence type="ECO:0000313" key="2">
    <source>
        <dbReference type="EMBL" id="CUM87154.1"/>
    </source>
</evidence>
<dbReference type="InterPro" id="IPR035985">
    <property type="entry name" value="Ubiquitin-activating_enz"/>
</dbReference>
<dbReference type="AlphaFoldDB" id="A0A173S9H9"/>
<feature type="domain" description="THIF-type NAD/FAD binding fold" evidence="1">
    <location>
        <begin position="29"/>
        <end position="268"/>
    </location>
</feature>
<gene>
    <name evidence="2" type="primary">moeZ_2</name>
    <name evidence="2" type="ORF">ERS852448_00865</name>
</gene>
<dbReference type="SUPFAM" id="SSF69572">
    <property type="entry name" value="Activating enzymes of the ubiquitin-like proteins"/>
    <property type="match status" value="1"/>
</dbReference>
<name>A0A173S9H9_EUBRA</name>
<dbReference type="InterPro" id="IPR045886">
    <property type="entry name" value="ThiF/MoeB/HesA"/>
</dbReference>
<dbReference type="GO" id="GO:0016779">
    <property type="term" value="F:nucleotidyltransferase activity"/>
    <property type="evidence" value="ECO:0007669"/>
    <property type="project" value="UniProtKB-KW"/>
</dbReference>
<dbReference type="Proteomes" id="UP000095492">
    <property type="component" value="Unassembled WGS sequence"/>
</dbReference>
<dbReference type="STRING" id="39490.ERS852448_00865"/>
<evidence type="ECO:0000259" key="1">
    <source>
        <dbReference type="Pfam" id="PF00899"/>
    </source>
</evidence>
<dbReference type="GO" id="GO:0008641">
    <property type="term" value="F:ubiquitin-like modifier activating enzyme activity"/>
    <property type="evidence" value="ECO:0007669"/>
    <property type="project" value="InterPro"/>
</dbReference>
<dbReference type="GO" id="GO:0061504">
    <property type="term" value="P:cyclic threonylcarbamoyladenosine biosynthetic process"/>
    <property type="evidence" value="ECO:0007669"/>
    <property type="project" value="TreeGrafter"/>
</dbReference>
<accession>A0A173S9H9</accession>
<protein>
    <submittedName>
        <fullName evidence="2">Probable adenylyltransferase/sulfurtransferase MoeZ</fullName>
    </submittedName>
</protein>
<evidence type="ECO:0000313" key="3">
    <source>
        <dbReference type="Proteomes" id="UP000095492"/>
    </source>
</evidence>
<organism evidence="2 3">
    <name type="scientific">Eubacterium ramulus</name>
    <dbReference type="NCBI Taxonomy" id="39490"/>
    <lineage>
        <taxon>Bacteria</taxon>
        <taxon>Bacillati</taxon>
        <taxon>Bacillota</taxon>
        <taxon>Clostridia</taxon>
        <taxon>Eubacteriales</taxon>
        <taxon>Eubacteriaceae</taxon>
        <taxon>Eubacterium</taxon>
    </lineage>
</organism>
<dbReference type="CDD" id="cd00755">
    <property type="entry name" value="YgdL_like"/>
    <property type="match status" value="1"/>
</dbReference>
<keyword evidence="2" id="KW-0548">Nucleotidyltransferase</keyword>
<dbReference type="PANTHER" id="PTHR43267">
    <property type="entry name" value="TRNA THREONYLCARBAMOYLADENOSINE DEHYDRATASE"/>
    <property type="match status" value="1"/>
</dbReference>